<dbReference type="CDD" id="cd00593">
    <property type="entry name" value="RIBOc"/>
    <property type="match status" value="1"/>
</dbReference>
<name>A0A3A2ZSG1_9EURO</name>
<protein>
    <submittedName>
        <fullName evidence="3">Ribonuclease</fullName>
    </submittedName>
</protein>
<dbReference type="SUPFAM" id="SSF69065">
    <property type="entry name" value="RNase III domain-like"/>
    <property type="match status" value="1"/>
</dbReference>
<keyword evidence="4" id="KW-1185">Reference proteome</keyword>
<sequence length="262" mass="29256">MPVQYKDPGAVRTKESDFVPRLPPIADSSLEKAVFTHPGVGNNDGATYDRLEILGDAYIELMATKLVWERFRELPSGRISQIRESLVKNETLSEFASKYGFDSKALVPRDYLGQPKRWIKTKGDIFEAYVAAVILSDTANGYKVVEDWLTALWTPQLTTTKAQTICLNAKEALAKKIMGKGIELRYVDERPPIQLEGGKQTFFTRVYLTGWGWNNTHLGSGQGPNKAIAGDQAARQALQNEELISEITSVKEAYKANQNKNN</sequence>
<dbReference type="PANTHER" id="PTHR11207">
    <property type="entry name" value="RIBONUCLEASE III"/>
    <property type="match status" value="1"/>
</dbReference>
<organism evidence="3 4">
    <name type="scientific">Aspergillus sclerotialis</name>
    <dbReference type="NCBI Taxonomy" id="2070753"/>
    <lineage>
        <taxon>Eukaryota</taxon>
        <taxon>Fungi</taxon>
        <taxon>Dikarya</taxon>
        <taxon>Ascomycota</taxon>
        <taxon>Pezizomycotina</taxon>
        <taxon>Eurotiomycetes</taxon>
        <taxon>Eurotiomycetidae</taxon>
        <taxon>Eurotiales</taxon>
        <taxon>Aspergillaceae</taxon>
        <taxon>Aspergillus</taxon>
        <taxon>Aspergillus subgen. Polypaecilum</taxon>
    </lineage>
</organism>
<dbReference type="STRING" id="2070753.A0A3A2ZSG1"/>
<dbReference type="AlphaFoldDB" id="A0A3A2ZSG1"/>
<dbReference type="GO" id="GO:0034475">
    <property type="term" value="P:U4 snRNA 3'-end processing"/>
    <property type="evidence" value="ECO:0007669"/>
    <property type="project" value="TreeGrafter"/>
</dbReference>
<evidence type="ECO:0000256" key="1">
    <source>
        <dbReference type="ARBA" id="ARBA00022884"/>
    </source>
</evidence>
<dbReference type="Gene3D" id="3.30.160.20">
    <property type="match status" value="1"/>
</dbReference>
<feature type="domain" description="RNase III" evidence="2">
    <location>
        <begin position="25"/>
        <end position="138"/>
    </location>
</feature>
<dbReference type="InterPro" id="IPR036389">
    <property type="entry name" value="RNase_III_sf"/>
</dbReference>
<dbReference type="GO" id="GO:0003723">
    <property type="term" value="F:RNA binding"/>
    <property type="evidence" value="ECO:0007669"/>
    <property type="project" value="UniProtKB-KW"/>
</dbReference>
<dbReference type="SUPFAM" id="SSF54768">
    <property type="entry name" value="dsRNA-binding domain-like"/>
    <property type="match status" value="1"/>
</dbReference>
<gene>
    <name evidence="3" type="ORF">PHISCL_01613</name>
</gene>
<dbReference type="GO" id="GO:0005654">
    <property type="term" value="C:nucleoplasm"/>
    <property type="evidence" value="ECO:0007669"/>
    <property type="project" value="TreeGrafter"/>
</dbReference>
<reference evidence="4" key="1">
    <citation type="submission" date="2017-02" db="EMBL/GenBank/DDBJ databases">
        <authorList>
            <person name="Tafer H."/>
            <person name="Lopandic K."/>
        </authorList>
    </citation>
    <scope>NUCLEOTIDE SEQUENCE [LARGE SCALE GENOMIC DNA]</scope>
    <source>
        <strain evidence="4">CBS 366.77</strain>
    </source>
</reference>
<proteinExistence type="predicted"/>
<dbReference type="InterPro" id="IPR000999">
    <property type="entry name" value="RNase_III_dom"/>
</dbReference>
<dbReference type="SMART" id="SM00535">
    <property type="entry name" value="RIBOc"/>
    <property type="match status" value="1"/>
</dbReference>
<dbReference type="PROSITE" id="PS50142">
    <property type="entry name" value="RNASE_3_2"/>
    <property type="match status" value="1"/>
</dbReference>
<dbReference type="Pfam" id="PF00636">
    <property type="entry name" value="Ribonuclease_3"/>
    <property type="match status" value="1"/>
</dbReference>
<evidence type="ECO:0000313" key="3">
    <source>
        <dbReference type="EMBL" id="RJE26088.1"/>
    </source>
</evidence>
<comment type="caution">
    <text evidence="3">The sequence shown here is derived from an EMBL/GenBank/DDBJ whole genome shotgun (WGS) entry which is preliminary data.</text>
</comment>
<evidence type="ECO:0000259" key="2">
    <source>
        <dbReference type="PROSITE" id="PS50142"/>
    </source>
</evidence>
<dbReference type="Proteomes" id="UP000266188">
    <property type="component" value="Unassembled WGS sequence"/>
</dbReference>
<dbReference type="Gene3D" id="1.10.1520.10">
    <property type="entry name" value="Ribonuclease III domain"/>
    <property type="match status" value="1"/>
</dbReference>
<dbReference type="PANTHER" id="PTHR11207:SF0">
    <property type="entry name" value="RIBONUCLEASE 3"/>
    <property type="match status" value="1"/>
</dbReference>
<dbReference type="OrthoDB" id="2392202at2759"/>
<keyword evidence="1" id="KW-0694">RNA-binding</keyword>
<dbReference type="GO" id="GO:0004525">
    <property type="term" value="F:ribonuclease III activity"/>
    <property type="evidence" value="ECO:0007669"/>
    <property type="project" value="InterPro"/>
</dbReference>
<dbReference type="EMBL" id="MVGC01000030">
    <property type="protein sequence ID" value="RJE26088.1"/>
    <property type="molecule type" value="Genomic_DNA"/>
</dbReference>
<dbReference type="GO" id="GO:0006369">
    <property type="term" value="P:termination of RNA polymerase II transcription"/>
    <property type="evidence" value="ECO:0007669"/>
    <property type="project" value="TreeGrafter"/>
</dbReference>
<dbReference type="GO" id="GO:0006364">
    <property type="term" value="P:rRNA processing"/>
    <property type="evidence" value="ECO:0007669"/>
    <property type="project" value="TreeGrafter"/>
</dbReference>
<accession>A0A3A2ZSG1</accession>
<evidence type="ECO:0000313" key="4">
    <source>
        <dbReference type="Proteomes" id="UP000266188"/>
    </source>
</evidence>